<dbReference type="RefSeq" id="XP_075084536.1">
    <property type="nucleotide sequence ID" value="XM_075228435.1"/>
</dbReference>
<keyword evidence="1" id="KW-1185">Reference proteome</keyword>
<reference evidence="2" key="2">
    <citation type="submission" date="2025-08" db="UniProtKB">
        <authorList>
            <consortium name="RefSeq"/>
        </authorList>
    </citation>
    <scope>IDENTIFICATION</scope>
    <source>
        <tissue evidence="2">Leaf</tissue>
    </source>
</reference>
<organism evidence="1 2">
    <name type="scientific">Nicotiana tabacum</name>
    <name type="common">Common tobacco</name>
    <dbReference type="NCBI Taxonomy" id="4097"/>
    <lineage>
        <taxon>Eukaryota</taxon>
        <taxon>Viridiplantae</taxon>
        <taxon>Streptophyta</taxon>
        <taxon>Embryophyta</taxon>
        <taxon>Tracheophyta</taxon>
        <taxon>Spermatophyta</taxon>
        <taxon>Magnoliopsida</taxon>
        <taxon>eudicotyledons</taxon>
        <taxon>Gunneridae</taxon>
        <taxon>Pentapetalae</taxon>
        <taxon>asterids</taxon>
        <taxon>lamiids</taxon>
        <taxon>Solanales</taxon>
        <taxon>Solanaceae</taxon>
        <taxon>Nicotianoideae</taxon>
        <taxon>Nicotianeae</taxon>
        <taxon>Nicotiana</taxon>
    </lineage>
</organism>
<sequence>MSRNGTTGLKKHLARCKEYLPSIDKYNSQTKINFQSCQNDGGSLWKFDQEVVRRALIEMIVTDELPFSFVEKEDFMKFMRITQSLFRLPSRRTITRDCYEVYGELKQNLRRSFREAQPKICLTTDTWTSLQRINYMCLKAHFIDRDWKLHERILNFCPITSHKGEEMAKAISNCFLE</sequence>
<protein>
    <submittedName>
        <fullName evidence="2">Zinc finger BED domain-containing protein DAYSLEEPER-like</fullName>
    </submittedName>
</protein>
<accession>A0AC58SHU2</accession>
<reference evidence="1" key="1">
    <citation type="journal article" date="2014" name="Nat. Commun.">
        <title>The tobacco genome sequence and its comparison with those of tomato and potato.</title>
        <authorList>
            <person name="Sierro N."/>
            <person name="Battey J.N."/>
            <person name="Ouadi S."/>
            <person name="Bakaher N."/>
            <person name="Bovet L."/>
            <person name="Willig A."/>
            <person name="Goepfert S."/>
            <person name="Peitsch M.C."/>
            <person name="Ivanov N.V."/>
        </authorList>
    </citation>
    <scope>NUCLEOTIDE SEQUENCE [LARGE SCALE GENOMIC DNA]</scope>
</reference>
<evidence type="ECO:0000313" key="2">
    <source>
        <dbReference type="RefSeq" id="XP_075084536.1"/>
    </source>
</evidence>
<proteinExistence type="predicted"/>
<evidence type="ECO:0000313" key="1">
    <source>
        <dbReference type="Proteomes" id="UP000790787"/>
    </source>
</evidence>
<dbReference type="Proteomes" id="UP000790787">
    <property type="component" value="Chromosome 2"/>
</dbReference>
<gene>
    <name evidence="2" type="primary">LOC142167918</name>
</gene>
<name>A0AC58SHU2_TOBAC</name>